<accession>A0A1H6C5T1</accession>
<dbReference type="Proteomes" id="UP000236743">
    <property type="component" value="Unassembled WGS sequence"/>
</dbReference>
<dbReference type="AlphaFoldDB" id="A0A1H6C5T1"/>
<keyword evidence="1" id="KW-0456">Lyase</keyword>
<protein>
    <submittedName>
        <fullName evidence="1">Histidine ammonia-lyase</fullName>
    </submittedName>
</protein>
<dbReference type="SUPFAM" id="SSF48557">
    <property type="entry name" value="L-aspartase-like"/>
    <property type="match status" value="1"/>
</dbReference>
<dbReference type="PANTHER" id="PTHR10362">
    <property type="entry name" value="HISTIDINE AMMONIA-LYASE"/>
    <property type="match status" value="1"/>
</dbReference>
<dbReference type="CDD" id="cd00332">
    <property type="entry name" value="PAL-HAL"/>
    <property type="match status" value="1"/>
</dbReference>
<dbReference type="InterPro" id="IPR008948">
    <property type="entry name" value="L-Aspartase-like"/>
</dbReference>
<evidence type="ECO:0000313" key="1">
    <source>
        <dbReference type="EMBL" id="SEG68321.1"/>
    </source>
</evidence>
<dbReference type="Gene3D" id="1.20.200.10">
    <property type="entry name" value="Fumarase/aspartase (Central domain)"/>
    <property type="match status" value="1"/>
</dbReference>
<gene>
    <name evidence="1" type="ORF">SAMN04488115_10944</name>
</gene>
<organism evidence="1 2">
    <name type="scientific">Bosea lathyri</name>
    <dbReference type="NCBI Taxonomy" id="1036778"/>
    <lineage>
        <taxon>Bacteria</taxon>
        <taxon>Pseudomonadati</taxon>
        <taxon>Pseudomonadota</taxon>
        <taxon>Alphaproteobacteria</taxon>
        <taxon>Hyphomicrobiales</taxon>
        <taxon>Boseaceae</taxon>
        <taxon>Bosea</taxon>
    </lineage>
</organism>
<name>A0A1H6C5T1_9HYPH</name>
<sequence length="516" mass="52877">MHDTAARPAAPIIIGEVAIGIEAVIAVARDFAPVALHESLGPRLLAARAVVLRALERGESVYGLTTGLGAAVDTRLSTEAIPAFQARAIRARAVGVGELMTTEEVRALLFARLVSICHGASGLSPVLAATIAAMINAGVHPVVRRIGSLGEADLSPLAQAFLPLVGAGEAEFGGTVRPGGEAMTAAGIALPELGPKDGLALLNANSQSVGLAALAVDALSTALQVSVVAGALSLEGFRANLSPLDADLAAMRGMPGHSAGADRLRALLAGSDLFEPGTARKVQDPLSFRCLAPVAGHASLAVAAARAIVEAELASVCDSPAVLVSRDAMLSSVNFDTTELALTLEAAGLALAHLATTSAARVMKLMSPSMSDLPRFLTRHGGSHSGFATSQKTVAALEAEIRHLALPLGGMTLPVADGVEDYAPMTPRIVEKTHAIARRLTRLAAIELVVAAEAVDLRGDITLGRGTAAAHVFVRRHVARLDDDRPMGREYEALALTIEAGGLAWADMATGKDSAP</sequence>
<dbReference type="RefSeq" id="WP_103874304.1">
    <property type="nucleotide sequence ID" value="NZ_FNUY01000009.1"/>
</dbReference>
<evidence type="ECO:0000313" key="2">
    <source>
        <dbReference type="Proteomes" id="UP000236743"/>
    </source>
</evidence>
<dbReference type="OrthoDB" id="7285062at2"/>
<dbReference type="Pfam" id="PF00221">
    <property type="entry name" value="Lyase_aromatic"/>
    <property type="match status" value="1"/>
</dbReference>
<dbReference type="InterPro" id="IPR001106">
    <property type="entry name" value="Aromatic_Lyase"/>
</dbReference>
<dbReference type="EMBL" id="FNUY01000009">
    <property type="protein sequence ID" value="SEG68321.1"/>
    <property type="molecule type" value="Genomic_DNA"/>
</dbReference>
<reference evidence="1 2" key="1">
    <citation type="submission" date="2016-10" db="EMBL/GenBank/DDBJ databases">
        <authorList>
            <person name="de Groot N.N."/>
        </authorList>
    </citation>
    <scope>NUCLEOTIDE SEQUENCE [LARGE SCALE GENOMIC DNA]</scope>
    <source>
        <strain evidence="1 2">DSM 26656</strain>
    </source>
</reference>
<proteinExistence type="predicted"/>
<keyword evidence="2" id="KW-1185">Reference proteome</keyword>
<dbReference type="GO" id="GO:0016841">
    <property type="term" value="F:ammonia-lyase activity"/>
    <property type="evidence" value="ECO:0007669"/>
    <property type="project" value="UniProtKB-ARBA"/>
</dbReference>
<dbReference type="Gene3D" id="1.10.275.10">
    <property type="entry name" value="Fumarase/aspartase (N-terminal domain)"/>
    <property type="match status" value="1"/>
</dbReference>
<dbReference type="InterPro" id="IPR024083">
    <property type="entry name" value="Fumarase/histidase_N"/>
</dbReference>